<feature type="compositionally biased region" description="Polar residues" evidence="1">
    <location>
        <begin position="21"/>
        <end position="31"/>
    </location>
</feature>
<proteinExistence type="predicted"/>
<gene>
    <name evidence="2" type="ORF">S06H3_07032</name>
</gene>
<name>X1LQ63_9ZZZZ</name>
<evidence type="ECO:0000313" key="2">
    <source>
        <dbReference type="EMBL" id="GAH96293.1"/>
    </source>
</evidence>
<accession>X1LQ63</accession>
<protein>
    <submittedName>
        <fullName evidence="2">Uncharacterized protein</fullName>
    </submittedName>
</protein>
<comment type="caution">
    <text evidence="2">The sequence shown here is derived from an EMBL/GenBank/DDBJ whole genome shotgun (WGS) entry which is preliminary data.</text>
</comment>
<dbReference type="EMBL" id="BARV01002802">
    <property type="protein sequence ID" value="GAH96293.1"/>
    <property type="molecule type" value="Genomic_DNA"/>
</dbReference>
<feature type="region of interest" description="Disordered" evidence="1">
    <location>
        <begin position="1"/>
        <end position="35"/>
    </location>
</feature>
<feature type="non-terminal residue" evidence="2">
    <location>
        <position position="1"/>
    </location>
</feature>
<sequence>NQRCFTAPGVNTKDKEGMPHRQTSTISQKPNGPNPIFFDALTPTCAQ</sequence>
<dbReference type="AlphaFoldDB" id="X1LQ63"/>
<organism evidence="2">
    <name type="scientific">marine sediment metagenome</name>
    <dbReference type="NCBI Taxonomy" id="412755"/>
    <lineage>
        <taxon>unclassified sequences</taxon>
        <taxon>metagenomes</taxon>
        <taxon>ecological metagenomes</taxon>
    </lineage>
</organism>
<reference evidence="2" key="1">
    <citation type="journal article" date="2014" name="Front. Microbiol.">
        <title>High frequency of phylogenetically diverse reductive dehalogenase-homologous genes in deep subseafloor sedimentary metagenomes.</title>
        <authorList>
            <person name="Kawai M."/>
            <person name="Futagami T."/>
            <person name="Toyoda A."/>
            <person name="Takaki Y."/>
            <person name="Nishi S."/>
            <person name="Hori S."/>
            <person name="Arai W."/>
            <person name="Tsubouchi T."/>
            <person name="Morono Y."/>
            <person name="Uchiyama I."/>
            <person name="Ito T."/>
            <person name="Fujiyama A."/>
            <person name="Inagaki F."/>
            <person name="Takami H."/>
        </authorList>
    </citation>
    <scope>NUCLEOTIDE SEQUENCE</scope>
    <source>
        <strain evidence="2">Expedition CK06-06</strain>
    </source>
</reference>
<evidence type="ECO:0000256" key="1">
    <source>
        <dbReference type="SAM" id="MobiDB-lite"/>
    </source>
</evidence>